<feature type="chain" id="PRO_5035294201" evidence="1">
    <location>
        <begin position="18"/>
        <end position="74"/>
    </location>
</feature>
<comment type="caution">
    <text evidence="2">The sequence shown here is derived from an EMBL/GenBank/DDBJ whole genome shotgun (WGS) entry which is preliminary data.</text>
</comment>
<proteinExistence type="predicted"/>
<keyword evidence="3" id="KW-1185">Reference proteome</keyword>
<keyword evidence="1" id="KW-0732">Signal</keyword>
<feature type="signal peptide" evidence="1">
    <location>
        <begin position="1"/>
        <end position="17"/>
    </location>
</feature>
<name>A0A8J2LCS2_9HEXA</name>
<dbReference type="EMBL" id="CAJVCH010464236">
    <property type="protein sequence ID" value="CAG7819948.1"/>
    <property type="molecule type" value="Genomic_DNA"/>
</dbReference>
<evidence type="ECO:0000256" key="1">
    <source>
        <dbReference type="SAM" id="SignalP"/>
    </source>
</evidence>
<organism evidence="2 3">
    <name type="scientific">Allacma fusca</name>
    <dbReference type="NCBI Taxonomy" id="39272"/>
    <lineage>
        <taxon>Eukaryota</taxon>
        <taxon>Metazoa</taxon>
        <taxon>Ecdysozoa</taxon>
        <taxon>Arthropoda</taxon>
        <taxon>Hexapoda</taxon>
        <taxon>Collembola</taxon>
        <taxon>Symphypleona</taxon>
        <taxon>Sminthuridae</taxon>
        <taxon>Allacma</taxon>
    </lineage>
</organism>
<gene>
    <name evidence="2" type="ORF">AFUS01_LOCUS30362</name>
</gene>
<reference evidence="2" key="1">
    <citation type="submission" date="2021-06" db="EMBL/GenBank/DDBJ databases">
        <authorList>
            <person name="Hodson N. C."/>
            <person name="Mongue J. A."/>
            <person name="Jaron S. K."/>
        </authorList>
    </citation>
    <scope>NUCLEOTIDE SEQUENCE</scope>
</reference>
<protein>
    <submittedName>
        <fullName evidence="2">Uncharacterized protein</fullName>
    </submittedName>
</protein>
<dbReference type="Proteomes" id="UP000708208">
    <property type="component" value="Unassembled WGS sequence"/>
</dbReference>
<sequence>MNTFAFVIFQVLCLTECSKVYEEIHSKYLENELLDWVPPEEYRNNFTYYLSGYGYDGVPLCCCNICCHKLWGCF</sequence>
<accession>A0A8J2LCS2</accession>
<dbReference type="AlphaFoldDB" id="A0A8J2LCS2"/>
<evidence type="ECO:0000313" key="2">
    <source>
        <dbReference type="EMBL" id="CAG7819948.1"/>
    </source>
</evidence>
<evidence type="ECO:0000313" key="3">
    <source>
        <dbReference type="Proteomes" id="UP000708208"/>
    </source>
</evidence>